<organism evidence="1 2">
    <name type="scientific">Elysia crispata</name>
    <name type="common">lettuce slug</name>
    <dbReference type="NCBI Taxonomy" id="231223"/>
    <lineage>
        <taxon>Eukaryota</taxon>
        <taxon>Metazoa</taxon>
        <taxon>Spiralia</taxon>
        <taxon>Lophotrochozoa</taxon>
        <taxon>Mollusca</taxon>
        <taxon>Gastropoda</taxon>
        <taxon>Heterobranchia</taxon>
        <taxon>Euthyneura</taxon>
        <taxon>Panpulmonata</taxon>
        <taxon>Sacoglossa</taxon>
        <taxon>Placobranchoidea</taxon>
        <taxon>Plakobranchidae</taxon>
        <taxon>Elysia</taxon>
    </lineage>
</organism>
<dbReference type="Proteomes" id="UP001283361">
    <property type="component" value="Unassembled WGS sequence"/>
</dbReference>
<name>A0AAE1B8Z1_9GAST</name>
<evidence type="ECO:0000313" key="1">
    <source>
        <dbReference type="EMBL" id="KAK3801604.1"/>
    </source>
</evidence>
<evidence type="ECO:0000313" key="2">
    <source>
        <dbReference type="Proteomes" id="UP001283361"/>
    </source>
</evidence>
<reference evidence="1" key="1">
    <citation type="journal article" date="2023" name="G3 (Bethesda)">
        <title>A reference genome for the long-term kleptoplast-retaining sea slug Elysia crispata morphotype clarki.</title>
        <authorList>
            <person name="Eastman K.E."/>
            <person name="Pendleton A.L."/>
            <person name="Shaikh M.A."/>
            <person name="Suttiyut T."/>
            <person name="Ogas R."/>
            <person name="Tomko P."/>
            <person name="Gavelis G."/>
            <person name="Widhalm J.R."/>
            <person name="Wisecaver J.H."/>
        </authorList>
    </citation>
    <scope>NUCLEOTIDE SEQUENCE</scope>
    <source>
        <strain evidence="1">ECLA1</strain>
    </source>
</reference>
<sequence length="152" mass="17049">MDTMKLLSKPALGSGRTVDKDQLWSQIKRLACLPRAADRAVSPCVSVYWPTPESLIKFLSTLRVSPRNVKWPSILELRETVRRQSIIGGERTRVAAWSSPCQGSGRTVNKDQLWSQIKRLACLPRAADRAVSPCVSVYWPTPGVVYARRNKT</sequence>
<accession>A0AAE1B8Z1</accession>
<dbReference type="EMBL" id="JAWDGP010000292">
    <property type="protein sequence ID" value="KAK3801604.1"/>
    <property type="molecule type" value="Genomic_DNA"/>
</dbReference>
<comment type="caution">
    <text evidence="1">The sequence shown here is derived from an EMBL/GenBank/DDBJ whole genome shotgun (WGS) entry which is preliminary data.</text>
</comment>
<dbReference type="AlphaFoldDB" id="A0AAE1B8Z1"/>
<protein>
    <submittedName>
        <fullName evidence="1">Uncharacterized protein</fullName>
    </submittedName>
</protein>
<keyword evidence="2" id="KW-1185">Reference proteome</keyword>
<gene>
    <name evidence="1" type="ORF">RRG08_011481</name>
</gene>
<proteinExistence type="predicted"/>